<protein>
    <submittedName>
        <fullName evidence="1">Uncharacterized protein</fullName>
    </submittedName>
</protein>
<accession>A0A975SMZ4</accession>
<sequence>MSVSISDLKIIASKGGGMILDARNIPASDLKIIASNASYSGAQITLKNVDAVSLSDLKIIASYSKGCVVFDFFGS</sequence>
<dbReference type="KEGG" id="aiq:Azoinq_01315"/>
<name>A0A975SMZ4_9RHOO</name>
<dbReference type="AlphaFoldDB" id="A0A975SMZ4"/>
<dbReference type="RefSeq" id="WP_216127644.1">
    <property type="nucleotide sequence ID" value="NZ_CP064782.1"/>
</dbReference>
<evidence type="ECO:0000313" key="2">
    <source>
        <dbReference type="Proteomes" id="UP000683428"/>
    </source>
</evidence>
<dbReference type="EMBL" id="CP064782">
    <property type="protein sequence ID" value="QWT49287.1"/>
    <property type="molecule type" value="Genomic_DNA"/>
</dbReference>
<gene>
    <name evidence="1" type="ORF">Azoinq_01315</name>
</gene>
<dbReference type="Proteomes" id="UP000683428">
    <property type="component" value="Chromosome"/>
</dbReference>
<keyword evidence="2" id="KW-1185">Reference proteome</keyword>
<reference evidence="1" key="1">
    <citation type="submission" date="2020-11" db="EMBL/GenBank/DDBJ databases">
        <title>Azospira inquinata sp. nov.</title>
        <authorList>
            <person name="Moe W.M."/>
            <person name="Mikes M.C."/>
        </authorList>
    </citation>
    <scope>NUCLEOTIDE SEQUENCE</scope>
    <source>
        <strain evidence="1">Azo-3</strain>
    </source>
</reference>
<organism evidence="1 2">
    <name type="scientific">Azospira inquinata</name>
    <dbReference type="NCBI Taxonomy" id="2785627"/>
    <lineage>
        <taxon>Bacteria</taxon>
        <taxon>Pseudomonadati</taxon>
        <taxon>Pseudomonadota</taxon>
        <taxon>Betaproteobacteria</taxon>
        <taxon>Rhodocyclales</taxon>
        <taxon>Rhodocyclaceae</taxon>
        <taxon>Azospira</taxon>
    </lineage>
</organism>
<proteinExistence type="predicted"/>
<evidence type="ECO:0000313" key="1">
    <source>
        <dbReference type="EMBL" id="QWT49287.1"/>
    </source>
</evidence>